<reference evidence="1 2" key="1">
    <citation type="submission" date="2024-09" db="EMBL/GenBank/DDBJ databases">
        <authorList>
            <person name="Sun Q."/>
            <person name="Mori K."/>
        </authorList>
    </citation>
    <scope>NUCLEOTIDE SEQUENCE [LARGE SCALE GENOMIC DNA]</scope>
    <source>
        <strain evidence="1 2">TBRC 1432</strain>
    </source>
</reference>
<name>A0ABV6MJT3_9PSEU</name>
<dbReference type="RefSeq" id="WP_273938925.1">
    <property type="nucleotide sequence ID" value="NZ_CP097263.1"/>
</dbReference>
<protein>
    <submittedName>
        <fullName evidence="1">IniB N-terminal domain-containing protein</fullName>
    </submittedName>
</protein>
<proteinExistence type="predicted"/>
<dbReference type="Proteomes" id="UP001589810">
    <property type="component" value="Unassembled WGS sequence"/>
</dbReference>
<dbReference type="EMBL" id="JBHLUD010000001">
    <property type="protein sequence ID" value="MFC0540161.1"/>
    <property type="molecule type" value="Genomic_DNA"/>
</dbReference>
<evidence type="ECO:0000313" key="1">
    <source>
        <dbReference type="EMBL" id="MFC0540161.1"/>
    </source>
</evidence>
<dbReference type="NCBIfam" id="NF038175">
    <property type="entry name" value="IniB_NTERM"/>
    <property type="match status" value="1"/>
</dbReference>
<organism evidence="1 2">
    <name type="scientific">Kutzneria chonburiensis</name>
    <dbReference type="NCBI Taxonomy" id="1483604"/>
    <lineage>
        <taxon>Bacteria</taxon>
        <taxon>Bacillati</taxon>
        <taxon>Actinomycetota</taxon>
        <taxon>Actinomycetes</taxon>
        <taxon>Pseudonocardiales</taxon>
        <taxon>Pseudonocardiaceae</taxon>
        <taxon>Kutzneria</taxon>
    </lineage>
</organism>
<accession>A0ABV6MJT3</accession>
<gene>
    <name evidence="1" type="ORF">ACFFH7_01645</name>
</gene>
<keyword evidence="2" id="KW-1185">Reference proteome</keyword>
<sequence>MAQTLHEFTLGLLSDAPTRELFAADPTGVLQSAGLGDITAADVHDVLPLVLDMAPTHVVEAFEQTLGGAVPGLPVNGLPGADAIATLQHLTSALPVAVPSVPGLDDLGRELPVNALPVPGLDALPGLDSLPLPALDGLPVGSLPGLDSLPVGSLPGLDGLGRELPVNALPVNALPVDAVSGIVQNVAPGVPGLPNLSDPTALVGDLQGSLSDPARSLNQVQQVASQMVPVVAGHGGIPAVPSVDALVGKVTSVASDVDVTKTLDTTTHTVAGVAGNVPVAGKVVADASGHVTSAVHGVDVDGLSKTVTGLTSHIGGIGNVTTDPIHVVTGIANDPIHAVTNIADVSHTLDTVNSVHGDQALQHVTGAVDATVKDLNIGDDNHIGGIGNVDLGGVHVGDITHNLDATHLTGF</sequence>
<comment type="caution">
    <text evidence="1">The sequence shown here is derived from an EMBL/GenBank/DDBJ whole genome shotgun (WGS) entry which is preliminary data.</text>
</comment>
<dbReference type="InterPro" id="IPR049709">
    <property type="entry name" value="IniB-like_N"/>
</dbReference>
<evidence type="ECO:0000313" key="2">
    <source>
        <dbReference type="Proteomes" id="UP001589810"/>
    </source>
</evidence>